<sequence>MIFQLGKHSPKISASCFIAPSANVIGKVDIAENASVWFNVVIRADLDKVTIGENSNIQDGCILHVDEGFPINISKNVTVGHKAMLHGCTIDEGSLIGMNAVILNGAKIGKNCLIGANTLVTENMSIPDGSLVIGSPGKVVKQLDEKVKEMIAKGVEHYVHCNHQYKNELKLID</sequence>
<dbReference type="Proteomes" id="UP000000547">
    <property type="component" value="Chromosome"/>
</dbReference>
<evidence type="ECO:0000313" key="2">
    <source>
        <dbReference type="Proteomes" id="UP000000547"/>
    </source>
</evidence>
<dbReference type="GO" id="GO:0016740">
    <property type="term" value="F:transferase activity"/>
    <property type="evidence" value="ECO:0007669"/>
    <property type="project" value="UniProtKB-KW"/>
</dbReference>
<dbReference type="EMBL" id="CP000083">
    <property type="protein sequence ID" value="AAZ28551.1"/>
    <property type="molecule type" value="Genomic_DNA"/>
</dbReference>
<keyword evidence="1" id="KW-0808">Transferase</keyword>
<dbReference type="SUPFAM" id="SSF51161">
    <property type="entry name" value="Trimeric LpxA-like enzymes"/>
    <property type="match status" value="1"/>
</dbReference>
<gene>
    <name evidence="1" type="ordered locus">CPS_2224</name>
</gene>
<dbReference type="InterPro" id="IPR001451">
    <property type="entry name" value="Hexapep"/>
</dbReference>
<dbReference type="KEGG" id="cps:CPS_2224"/>
<protein>
    <submittedName>
        <fullName evidence="1">Bacterial transferase family protein</fullName>
    </submittedName>
</protein>
<evidence type="ECO:0000313" key="1">
    <source>
        <dbReference type="EMBL" id="AAZ28551.1"/>
    </source>
</evidence>
<dbReference type="HOGENOM" id="CLU_064827_4_1_6"/>
<dbReference type="Pfam" id="PF00132">
    <property type="entry name" value="Hexapep"/>
    <property type="match status" value="1"/>
</dbReference>
<dbReference type="InterPro" id="IPR011004">
    <property type="entry name" value="Trimer_LpxA-like_sf"/>
</dbReference>
<proteinExistence type="predicted"/>
<dbReference type="AlphaFoldDB" id="Q482R8"/>
<dbReference type="PANTHER" id="PTHR13061">
    <property type="entry name" value="DYNACTIN SUBUNIT P25"/>
    <property type="match status" value="1"/>
</dbReference>
<organism evidence="1 2">
    <name type="scientific">Colwellia psychrerythraea (strain 34H / ATCC BAA-681)</name>
    <name type="common">Vibrio psychroerythus</name>
    <dbReference type="NCBI Taxonomy" id="167879"/>
    <lineage>
        <taxon>Bacteria</taxon>
        <taxon>Pseudomonadati</taxon>
        <taxon>Pseudomonadota</taxon>
        <taxon>Gammaproteobacteria</taxon>
        <taxon>Alteromonadales</taxon>
        <taxon>Colwelliaceae</taxon>
        <taxon>Colwellia</taxon>
    </lineage>
</organism>
<reference evidence="1" key="1">
    <citation type="journal article" date="2005" name="Proc. Natl. Acad. Sci. U.S.A.">
        <title>The psychrophilic lifestyle as revealed by the genome sequence of Colwellia psychrerythraea 34H through genomic and proteomic analyses.</title>
        <authorList>
            <person name="Methe B.A."/>
            <person name="Nelson K.E."/>
            <person name="Deming J.W."/>
            <person name="Momen B."/>
            <person name="Melamud E."/>
            <person name="Zhang X."/>
            <person name="Moult J."/>
            <person name="Madupu R."/>
            <person name="Nelson W.C."/>
            <person name="Dodson R.J."/>
            <person name="Brinkac L.M."/>
            <person name="Daugherty S.C."/>
            <person name="Durkin A.S."/>
            <person name="DeBoy R.T."/>
            <person name="Kolonay J.F."/>
            <person name="Sullivan S.A."/>
            <person name="Zhou L."/>
            <person name="Davidsen T.M."/>
            <person name="Wu M."/>
            <person name="Huston A.L."/>
            <person name="Lewis M."/>
            <person name="Weaver B."/>
            <person name="Weidman J.F."/>
            <person name="Khouri H."/>
            <person name="Utterback T.R."/>
            <person name="Feldblyum T.V."/>
            <person name="Fraser C.M."/>
        </authorList>
    </citation>
    <scope>NUCLEOTIDE SEQUENCE [LARGE SCALE GENOMIC DNA]</scope>
    <source>
        <strain evidence="1">34H</strain>
    </source>
</reference>
<dbReference type="CDD" id="cd04645">
    <property type="entry name" value="LbH_gamma_CA_like"/>
    <property type="match status" value="1"/>
</dbReference>
<dbReference type="InterPro" id="IPR050484">
    <property type="entry name" value="Transf_Hexapept/Carb_Anhydrase"/>
</dbReference>
<dbReference type="STRING" id="167879.CPS_2224"/>
<name>Q482R8_COLP3</name>
<dbReference type="Gene3D" id="2.160.10.10">
    <property type="entry name" value="Hexapeptide repeat proteins"/>
    <property type="match status" value="1"/>
</dbReference>
<dbReference type="RefSeq" id="WP_011043043.1">
    <property type="nucleotide sequence ID" value="NC_003910.7"/>
</dbReference>
<dbReference type="PANTHER" id="PTHR13061:SF29">
    <property type="entry name" value="GAMMA CARBONIC ANHYDRASE-LIKE 1, MITOCHONDRIAL-RELATED"/>
    <property type="match status" value="1"/>
</dbReference>
<dbReference type="InterPro" id="IPR047324">
    <property type="entry name" value="LbH_gamma_CA-like"/>
</dbReference>
<accession>Q482R8</accession>